<feature type="compositionally biased region" description="Polar residues" evidence="1">
    <location>
        <begin position="1"/>
        <end position="14"/>
    </location>
</feature>
<sequence>MGSDNTATSCSSPVTKPPRLTESSVGDGEHPEGAGRSCTEVAAALEPRRLQRGSRPRARDGAVALGDGGLQEAAHHGVTCALRRSRERRKQHLCGGRSSPEIYKSEEGAAAPLTGRPAGAMPGLSSRWDGAGADSAAARARGGEGGLERRQRRGRGRDEMRTGGAAVGVGWVHGVGKSGESEAEQFGMWTIFLNRSRDMLEYEHIVVHHALHEVSFRWSTVSAYAIRQISSKEKELPLLS</sequence>
<dbReference type="AlphaFoldDB" id="A0A811RQU8"/>
<evidence type="ECO:0000256" key="1">
    <source>
        <dbReference type="SAM" id="MobiDB-lite"/>
    </source>
</evidence>
<protein>
    <submittedName>
        <fullName evidence="2">Uncharacterized protein</fullName>
    </submittedName>
</protein>
<organism evidence="2 3">
    <name type="scientific">Miscanthus lutarioriparius</name>
    <dbReference type="NCBI Taxonomy" id="422564"/>
    <lineage>
        <taxon>Eukaryota</taxon>
        <taxon>Viridiplantae</taxon>
        <taxon>Streptophyta</taxon>
        <taxon>Embryophyta</taxon>
        <taxon>Tracheophyta</taxon>
        <taxon>Spermatophyta</taxon>
        <taxon>Magnoliopsida</taxon>
        <taxon>Liliopsida</taxon>
        <taxon>Poales</taxon>
        <taxon>Poaceae</taxon>
        <taxon>PACMAD clade</taxon>
        <taxon>Panicoideae</taxon>
        <taxon>Andropogonodae</taxon>
        <taxon>Andropogoneae</taxon>
        <taxon>Saccharinae</taxon>
        <taxon>Miscanthus</taxon>
    </lineage>
</organism>
<dbReference type="Proteomes" id="UP000604825">
    <property type="component" value="Unassembled WGS sequence"/>
</dbReference>
<feature type="region of interest" description="Disordered" evidence="1">
    <location>
        <begin position="113"/>
        <end position="162"/>
    </location>
</feature>
<evidence type="ECO:0000313" key="2">
    <source>
        <dbReference type="EMBL" id="CAD6272990.1"/>
    </source>
</evidence>
<evidence type="ECO:0000313" key="3">
    <source>
        <dbReference type="Proteomes" id="UP000604825"/>
    </source>
</evidence>
<feature type="compositionally biased region" description="Low complexity" evidence="1">
    <location>
        <begin position="127"/>
        <end position="140"/>
    </location>
</feature>
<dbReference type="EMBL" id="CAJGYO010000016">
    <property type="protein sequence ID" value="CAD6272990.1"/>
    <property type="molecule type" value="Genomic_DNA"/>
</dbReference>
<accession>A0A811RQU8</accession>
<keyword evidence="3" id="KW-1185">Reference proteome</keyword>
<feature type="region of interest" description="Disordered" evidence="1">
    <location>
        <begin position="1"/>
        <end position="68"/>
    </location>
</feature>
<name>A0A811RQU8_9POAL</name>
<proteinExistence type="predicted"/>
<reference evidence="2" key="1">
    <citation type="submission" date="2020-10" db="EMBL/GenBank/DDBJ databases">
        <authorList>
            <person name="Han B."/>
            <person name="Lu T."/>
            <person name="Zhao Q."/>
            <person name="Huang X."/>
            <person name="Zhao Y."/>
        </authorList>
    </citation>
    <scope>NUCLEOTIDE SEQUENCE</scope>
</reference>
<gene>
    <name evidence="2" type="ORF">NCGR_LOCUS56259</name>
</gene>
<comment type="caution">
    <text evidence="2">The sequence shown here is derived from an EMBL/GenBank/DDBJ whole genome shotgun (WGS) entry which is preliminary data.</text>
</comment>